<proteinExistence type="predicted"/>
<dbReference type="EMBL" id="KN726730">
    <property type="protein sequence ID" value="KIH67353.1"/>
    <property type="molecule type" value="Genomic_DNA"/>
</dbReference>
<organism evidence="2 3">
    <name type="scientific">Ancylostoma duodenale</name>
    <dbReference type="NCBI Taxonomy" id="51022"/>
    <lineage>
        <taxon>Eukaryota</taxon>
        <taxon>Metazoa</taxon>
        <taxon>Ecdysozoa</taxon>
        <taxon>Nematoda</taxon>
        <taxon>Chromadorea</taxon>
        <taxon>Rhabditida</taxon>
        <taxon>Rhabditina</taxon>
        <taxon>Rhabditomorpha</taxon>
        <taxon>Strongyloidea</taxon>
        <taxon>Ancylostomatidae</taxon>
        <taxon>Ancylostomatinae</taxon>
        <taxon>Ancylostoma</taxon>
    </lineage>
</organism>
<evidence type="ECO:0000313" key="2">
    <source>
        <dbReference type="EMBL" id="KIH67353.1"/>
    </source>
</evidence>
<name>A0A0C2DC10_9BILA</name>
<evidence type="ECO:0000313" key="3">
    <source>
        <dbReference type="Proteomes" id="UP000054047"/>
    </source>
</evidence>
<feature type="region of interest" description="Disordered" evidence="1">
    <location>
        <begin position="1"/>
        <end position="47"/>
    </location>
</feature>
<keyword evidence="3" id="KW-1185">Reference proteome</keyword>
<dbReference type="Proteomes" id="UP000054047">
    <property type="component" value="Unassembled WGS sequence"/>
</dbReference>
<protein>
    <submittedName>
        <fullName evidence="2">Uncharacterized protein</fullName>
    </submittedName>
</protein>
<evidence type="ECO:0000256" key="1">
    <source>
        <dbReference type="SAM" id="MobiDB-lite"/>
    </source>
</evidence>
<dbReference type="AlphaFoldDB" id="A0A0C2DC10"/>
<feature type="compositionally biased region" description="Polar residues" evidence="1">
    <location>
        <begin position="1"/>
        <end position="11"/>
    </location>
</feature>
<sequence>MGATKKPTTIAPSKRGPGQDSKSSITEVRSHVVTVPSEAKSPTSPSTTLAETAFFSNSGFLADLRLRTHAYLSEK</sequence>
<gene>
    <name evidence="2" type="ORF">ANCDUO_02314</name>
</gene>
<reference evidence="2 3" key="1">
    <citation type="submission" date="2013-12" db="EMBL/GenBank/DDBJ databases">
        <title>Draft genome of the parsitic nematode Ancylostoma duodenale.</title>
        <authorList>
            <person name="Mitreva M."/>
        </authorList>
    </citation>
    <scope>NUCLEOTIDE SEQUENCE [LARGE SCALE GENOMIC DNA]</scope>
    <source>
        <strain evidence="2 3">Zhejiang</strain>
    </source>
</reference>
<accession>A0A0C2DC10</accession>